<reference evidence="2" key="1">
    <citation type="submission" date="2023-08" db="EMBL/GenBank/DDBJ databases">
        <authorList>
            <person name="Alioto T."/>
            <person name="Alioto T."/>
            <person name="Gomez Garrido J."/>
        </authorList>
    </citation>
    <scope>NUCLEOTIDE SEQUENCE</scope>
</reference>
<proteinExistence type="predicted"/>
<name>A0AA36AYI7_OCTVU</name>
<dbReference type="AlphaFoldDB" id="A0AA36AYI7"/>
<dbReference type="Proteomes" id="UP001162480">
    <property type="component" value="Chromosome 5"/>
</dbReference>
<feature type="transmembrane region" description="Helical" evidence="1">
    <location>
        <begin position="6"/>
        <end position="27"/>
    </location>
</feature>
<keyword evidence="3" id="KW-1185">Reference proteome</keyword>
<organism evidence="2 3">
    <name type="scientific">Octopus vulgaris</name>
    <name type="common">Common octopus</name>
    <dbReference type="NCBI Taxonomy" id="6645"/>
    <lineage>
        <taxon>Eukaryota</taxon>
        <taxon>Metazoa</taxon>
        <taxon>Spiralia</taxon>
        <taxon>Lophotrochozoa</taxon>
        <taxon>Mollusca</taxon>
        <taxon>Cephalopoda</taxon>
        <taxon>Coleoidea</taxon>
        <taxon>Octopodiformes</taxon>
        <taxon>Octopoda</taxon>
        <taxon>Incirrata</taxon>
        <taxon>Octopodidae</taxon>
        <taxon>Octopus</taxon>
    </lineage>
</organism>
<accession>A0AA36AYI7</accession>
<protein>
    <submittedName>
        <fullName evidence="2">Uncharacterized protein</fullName>
    </submittedName>
</protein>
<gene>
    <name evidence="2" type="ORF">OCTVUL_1B003398</name>
</gene>
<evidence type="ECO:0000313" key="2">
    <source>
        <dbReference type="EMBL" id="CAI9723627.1"/>
    </source>
</evidence>
<keyword evidence="1" id="KW-0812">Transmembrane</keyword>
<keyword evidence="1" id="KW-1133">Transmembrane helix</keyword>
<keyword evidence="1" id="KW-0472">Membrane</keyword>
<sequence>MFRPFIAATYFITSNFSFTFTFSLYSLGKPTLFHDRLFSYDDKDNSNDNDDNDNDNAAAADGGAVVVVKVRWWPSKYDKNGDITFEALRV</sequence>
<dbReference type="EMBL" id="OX597818">
    <property type="protein sequence ID" value="CAI9723627.1"/>
    <property type="molecule type" value="Genomic_DNA"/>
</dbReference>
<evidence type="ECO:0000313" key="3">
    <source>
        <dbReference type="Proteomes" id="UP001162480"/>
    </source>
</evidence>
<evidence type="ECO:0000256" key="1">
    <source>
        <dbReference type="SAM" id="Phobius"/>
    </source>
</evidence>